<dbReference type="Proteomes" id="UP001249851">
    <property type="component" value="Unassembled WGS sequence"/>
</dbReference>
<dbReference type="EMBL" id="JARQWQ010000041">
    <property type="protein sequence ID" value="KAK2559249.1"/>
    <property type="molecule type" value="Genomic_DNA"/>
</dbReference>
<gene>
    <name evidence="1" type="ORF">P5673_018392</name>
</gene>
<reference evidence="1" key="2">
    <citation type="journal article" date="2023" name="Science">
        <title>Genomic signatures of disease resistance in endangered staghorn corals.</title>
        <authorList>
            <person name="Vollmer S.V."/>
            <person name="Selwyn J.D."/>
            <person name="Despard B.A."/>
            <person name="Roesel C.L."/>
        </authorList>
    </citation>
    <scope>NUCLEOTIDE SEQUENCE</scope>
    <source>
        <strain evidence="1">K2</strain>
    </source>
</reference>
<evidence type="ECO:0000313" key="2">
    <source>
        <dbReference type="Proteomes" id="UP001249851"/>
    </source>
</evidence>
<accession>A0AAD9V2V3</accession>
<comment type="caution">
    <text evidence="1">The sequence shown here is derived from an EMBL/GenBank/DDBJ whole genome shotgun (WGS) entry which is preliminary data.</text>
</comment>
<sequence length="179" mass="20482">MGEIRKKISIASAEVNRVKENRKLTKRGRKNRALLQEECKSLSVTQLITYIEKQNFRLRKLKAAFGRKKRQEEVKSLNDQFRTDPGWVYARINQIVAEDPDNAHPKYKAASPAVEQSGGGKNMFEDIGEAEGFWRSLWEEQGSGDENVEWLKEIEEAIRQPVTEILTLSGIEFQSVTAT</sequence>
<protein>
    <submittedName>
        <fullName evidence="1">Uncharacterized protein</fullName>
    </submittedName>
</protein>
<reference evidence="1" key="1">
    <citation type="journal article" date="2023" name="G3 (Bethesda)">
        <title>Whole genome assembly and annotation of the endangered Caribbean coral Acropora cervicornis.</title>
        <authorList>
            <person name="Selwyn J.D."/>
            <person name="Vollmer S.V."/>
        </authorList>
    </citation>
    <scope>NUCLEOTIDE SEQUENCE</scope>
    <source>
        <strain evidence="1">K2</strain>
    </source>
</reference>
<keyword evidence="2" id="KW-1185">Reference proteome</keyword>
<evidence type="ECO:0000313" key="1">
    <source>
        <dbReference type="EMBL" id="KAK2559249.1"/>
    </source>
</evidence>
<proteinExistence type="predicted"/>
<organism evidence="1 2">
    <name type="scientific">Acropora cervicornis</name>
    <name type="common">Staghorn coral</name>
    <dbReference type="NCBI Taxonomy" id="6130"/>
    <lineage>
        <taxon>Eukaryota</taxon>
        <taxon>Metazoa</taxon>
        <taxon>Cnidaria</taxon>
        <taxon>Anthozoa</taxon>
        <taxon>Hexacorallia</taxon>
        <taxon>Scleractinia</taxon>
        <taxon>Astrocoeniina</taxon>
        <taxon>Acroporidae</taxon>
        <taxon>Acropora</taxon>
    </lineage>
</organism>
<dbReference type="AlphaFoldDB" id="A0AAD9V2V3"/>
<name>A0AAD9V2V3_ACRCE</name>